<feature type="domain" description="CheC-like protein" evidence="8">
    <location>
        <begin position="133"/>
        <end position="168"/>
    </location>
</feature>
<dbReference type="GO" id="GO:0005886">
    <property type="term" value="C:plasma membrane"/>
    <property type="evidence" value="ECO:0007669"/>
    <property type="project" value="UniProtKB-SubCell"/>
</dbReference>
<evidence type="ECO:0000259" key="8">
    <source>
        <dbReference type="Pfam" id="PF04509"/>
    </source>
</evidence>
<evidence type="ECO:0000256" key="4">
    <source>
        <dbReference type="ARBA" id="ARBA00022500"/>
    </source>
</evidence>
<evidence type="ECO:0000256" key="1">
    <source>
        <dbReference type="ARBA" id="ARBA00004413"/>
    </source>
</evidence>
<dbReference type="AlphaFoldDB" id="A0A5D8QGQ4"/>
<dbReference type="PRINTS" id="PR00956">
    <property type="entry name" value="FLGMOTORFLIN"/>
</dbReference>
<dbReference type="NCBIfam" id="NF005995">
    <property type="entry name" value="PRK08119.1"/>
    <property type="match status" value="1"/>
</dbReference>
<dbReference type="CDD" id="cd17907">
    <property type="entry name" value="FliY_FliN-Y"/>
    <property type="match status" value="1"/>
</dbReference>
<keyword evidence="5" id="KW-0283">Flagellar rotation</keyword>
<name>A0A5D8QGQ4_9THEO</name>
<dbReference type="GO" id="GO:0009425">
    <property type="term" value="C:bacterial-type flagellum basal body"/>
    <property type="evidence" value="ECO:0007669"/>
    <property type="project" value="InterPro"/>
</dbReference>
<evidence type="ECO:0000313" key="10">
    <source>
        <dbReference type="Proteomes" id="UP000322976"/>
    </source>
</evidence>
<keyword evidence="4" id="KW-0145">Chemotaxis</keyword>
<proteinExistence type="inferred from homology"/>
<dbReference type="SUPFAM" id="SSF101801">
    <property type="entry name" value="Surface presentation of antigens (SPOA)"/>
    <property type="match status" value="1"/>
</dbReference>
<dbReference type="Gene3D" id="3.40.1550.10">
    <property type="entry name" value="CheC-like"/>
    <property type="match status" value="1"/>
</dbReference>
<dbReference type="Pfam" id="PF04509">
    <property type="entry name" value="CheC"/>
    <property type="match status" value="2"/>
</dbReference>
<keyword evidence="9" id="KW-0282">Flagellum</keyword>
<dbReference type="InterPro" id="IPR001543">
    <property type="entry name" value="FliN-like_C"/>
</dbReference>
<dbReference type="InterPro" id="IPR028976">
    <property type="entry name" value="CheC-like_sf"/>
</dbReference>
<dbReference type="InterPro" id="IPR036429">
    <property type="entry name" value="SpoA-like_sf"/>
</dbReference>
<dbReference type="SUPFAM" id="SSF103039">
    <property type="entry name" value="CheC-like"/>
    <property type="match status" value="1"/>
</dbReference>
<feature type="domain" description="Flagellar motor switch protein FliN-like C-terminal" evidence="7">
    <location>
        <begin position="280"/>
        <end position="350"/>
    </location>
</feature>
<dbReference type="EMBL" id="VTPS01000001">
    <property type="protein sequence ID" value="TZE83344.1"/>
    <property type="molecule type" value="Genomic_DNA"/>
</dbReference>
<dbReference type="InterPro" id="IPR051469">
    <property type="entry name" value="FliN/MopA/SpaO"/>
</dbReference>
<dbReference type="GO" id="GO:0006935">
    <property type="term" value="P:chemotaxis"/>
    <property type="evidence" value="ECO:0007669"/>
    <property type="project" value="UniProtKB-KW"/>
</dbReference>
<dbReference type="InterPro" id="IPR001172">
    <property type="entry name" value="FliN_T3SS_HrcQb"/>
</dbReference>
<dbReference type="PANTHER" id="PTHR43484">
    <property type="match status" value="1"/>
</dbReference>
<dbReference type="Pfam" id="PF01052">
    <property type="entry name" value="FliMN_C"/>
    <property type="match status" value="1"/>
</dbReference>
<keyword evidence="3" id="KW-1003">Cell membrane</keyword>
<keyword evidence="9" id="KW-0969">Cilium</keyword>
<dbReference type="PANTHER" id="PTHR43484:SF1">
    <property type="entry name" value="FLAGELLAR MOTOR SWITCH PROTEIN FLIN"/>
    <property type="match status" value="1"/>
</dbReference>
<evidence type="ECO:0000256" key="3">
    <source>
        <dbReference type="ARBA" id="ARBA00022475"/>
    </source>
</evidence>
<feature type="domain" description="CheC-like protein" evidence="8">
    <location>
        <begin position="36"/>
        <end position="72"/>
    </location>
</feature>
<evidence type="ECO:0000256" key="6">
    <source>
        <dbReference type="ARBA" id="ARBA00023136"/>
    </source>
</evidence>
<comment type="caution">
    <text evidence="9">The sequence shown here is derived from an EMBL/GenBank/DDBJ whole genome shotgun (WGS) entry which is preliminary data.</text>
</comment>
<evidence type="ECO:0000259" key="7">
    <source>
        <dbReference type="Pfam" id="PF01052"/>
    </source>
</evidence>
<dbReference type="NCBIfam" id="TIGR02480">
    <property type="entry name" value="fliN"/>
    <property type="match status" value="1"/>
</dbReference>
<gene>
    <name evidence="9" type="primary">fliY</name>
    <name evidence="9" type="ORF">FWJ32_00200</name>
</gene>
<evidence type="ECO:0000313" key="9">
    <source>
        <dbReference type="EMBL" id="TZE83344.1"/>
    </source>
</evidence>
<dbReference type="GO" id="GO:0016787">
    <property type="term" value="F:hydrolase activity"/>
    <property type="evidence" value="ECO:0007669"/>
    <property type="project" value="InterPro"/>
</dbReference>
<organism evidence="9 10">
    <name type="scientific">Calorimonas adulescens</name>
    <dbReference type="NCBI Taxonomy" id="2606906"/>
    <lineage>
        <taxon>Bacteria</taxon>
        <taxon>Bacillati</taxon>
        <taxon>Bacillota</taxon>
        <taxon>Clostridia</taxon>
        <taxon>Thermoanaerobacterales</taxon>
        <taxon>Thermoanaerobacteraceae</taxon>
        <taxon>Calorimonas</taxon>
    </lineage>
</organism>
<comment type="subcellular location">
    <subcellularLocation>
        <location evidence="1">Cell membrane</location>
        <topology evidence="1">Peripheral membrane protein</topology>
        <orientation evidence="1">Cytoplasmic side</orientation>
    </subcellularLocation>
</comment>
<reference evidence="9 10" key="1">
    <citation type="submission" date="2019-08" db="EMBL/GenBank/DDBJ databases">
        <title>Calorimonas adulescens gen. nov., sp. nov., an anaerobic thermophilic bacterium from Sakhalin hot spring.</title>
        <authorList>
            <person name="Khomyakova M.A."/>
            <person name="Merkel A.Y."/>
            <person name="Novikov A."/>
            <person name="Bonch-Osmolovskaya E.A."/>
            <person name="Slobodkin A.I."/>
        </authorList>
    </citation>
    <scope>NUCLEOTIDE SEQUENCE [LARGE SCALE GENOMIC DNA]</scope>
    <source>
        <strain evidence="9 10">A05MB</strain>
    </source>
</reference>
<keyword evidence="9" id="KW-0966">Cell projection</keyword>
<evidence type="ECO:0000256" key="2">
    <source>
        <dbReference type="ARBA" id="ARBA00009226"/>
    </source>
</evidence>
<dbReference type="Proteomes" id="UP000322976">
    <property type="component" value="Unassembled WGS sequence"/>
</dbReference>
<sequence>MVSDNILSQKEIDALLHGVSAVNSQSMESEVLTPFEIDVLGEIGNISMGTSATTLYTLLRNKVSITTPSVSIVTWEELKVNYPVPYVGILVEYTKGITGFNLLILEVKDVMIMTDLMMGGDGTNINGEIGDLQLSAVSEAMNQMIGSAATSLATILKKDINISPPKAFIVDFPSDVPGDLPLHQDKLVQISFDMVVGNLINSKIMQLMPIDFAKEIVSSLTPNTDEHTKDDEPIQKEDVKKTGAINDTEMKNTRGKVEVKPAIFQELSETPGAVTSNIDLIMDVPLDVTVELGRTRKTIKEILEIGTGSVIELDKIAGEPVDILVNGKIIAKGEVVVIDENFGVRITDIIKNDKNELINSYRNMEV</sequence>
<dbReference type="InterPro" id="IPR007597">
    <property type="entry name" value="CheC"/>
</dbReference>
<keyword evidence="6" id="KW-0472">Membrane</keyword>
<dbReference type="GO" id="GO:0003774">
    <property type="term" value="F:cytoskeletal motor activity"/>
    <property type="evidence" value="ECO:0007669"/>
    <property type="project" value="InterPro"/>
</dbReference>
<protein>
    <submittedName>
        <fullName evidence="9">Flagellar motor switch phosphatase FliY</fullName>
    </submittedName>
</protein>
<keyword evidence="10" id="KW-1185">Reference proteome</keyword>
<dbReference type="Gene3D" id="2.30.330.10">
    <property type="entry name" value="SpoA-like"/>
    <property type="match status" value="1"/>
</dbReference>
<evidence type="ECO:0000256" key="5">
    <source>
        <dbReference type="ARBA" id="ARBA00022779"/>
    </source>
</evidence>
<comment type="similarity">
    <text evidence="2">Belongs to the FliN/MopA/SpaO family.</text>
</comment>
<dbReference type="RefSeq" id="WP_149543962.1">
    <property type="nucleotide sequence ID" value="NZ_VTPS01000001.1"/>
</dbReference>
<accession>A0A5D8QGQ4</accession>
<dbReference type="GO" id="GO:0071973">
    <property type="term" value="P:bacterial-type flagellum-dependent cell motility"/>
    <property type="evidence" value="ECO:0007669"/>
    <property type="project" value="InterPro"/>
</dbReference>
<dbReference type="InterPro" id="IPR012826">
    <property type="entry name" value="FliN"/>
</dbReference>